<protein>
    <submittedName>
        <fullName evidence="3">Protein angel homolog 2</fullName>
    </submittedName>
</protein>
<dbReference type="GO" id="GO:0000175">
    <property type="term" value="F:3'-5'-RNA exonuclease activity"/>
    <property type="evidence" value="ECO:0007669"/>
    <property type="project" value="TreeGrafter"/>
</dbReference>
<gene>
    <name evidence="3" type="primary">Angel2</name>
</gene>
<dbReference type="PANTHER" id="PTHR12121">
    <property type="entry name" value="CARBON CATABOLITE REPRESSOR PROTEIN 4"/>
    <property type="match status" value="1"/>
</dbReference>
<evidence type="ECO:0000313" key="3">
    <source>
        <dbReference type="EMBL" id="CAB3221526.1"/>
    </source>
</evidence>
<evidence type="ECO:0000256" key="1">
    <source>
        <dbReference type="SAM" id="MobiDB-lite"/>
    </source>
</evidence>
<dbReference type="AlphaFoldDB" id="A0A6F9D664"/>
<feature type="domain" description="Endonuclease/exonuclease/phosphatase" evidence="2">
    <location>
        <begin position="267"/>
        <end position="572"/>
    </location>
</feature>
<feature type="compositionally biased region" description="Basic and acidic residues" evidence="1">
    <location>
        <begin position="205"/>
        <end position="220"/>
    </location>
</feature>
<name>A0A6F9D664_9ASCI</name>
<evidence type="ECO:0000259" key="2">
    <source>
        <dbReference type="Pfam" id="PF03372"/>
    </source>
</evidence>
<dbReference type="InterPro" id="IPR050410">
    <property type="entry name" value="CCR4/nocturin_mRNA_transcr"/>
</dbReference>
<feature type="compositionally biased region" description="Low complexity" evidence="1">
    <location>
        <begin position="38"/>
        <end position="49"/>
    </location>
</feature>
<proteinExistence type="evidence at transcript level"/>
<feature type="region of interest" description="Disordered" evidence="1">
    <location>
        <begin position="199"/>
        <end position="223"/>
    </location>
</feature>
<reference evidence="3" key="1">
    <citation type="submission" date="2020-04" db="EMBL/GenBank/DDBJ databases">
        <authorList>
            <person name="Neveu A P."/>
        </authorList>
    </citation>
    <scope>NUCLEOTIDE SEQUENCE</scope>
    <source>
        <tissue evidence="3">Whole embryo</tissue>
    </source>
</reference>
<feature type="region of interest" description="Disordered" evidence="1">
    <location>
        <begin position="36"/>
        <end position="70"/>
    </location>
</feature>
<dbReference type="SUPFAM" id="SSF56219">
    <property type="entry name" value="DNase I-like"/>
    <property type="match status" value="1"/>
</dbReference>
<dbReference type="Gene3D" id="3.60.10.10">
    <property type="entry name" value="Endonuclease/exonuclease/phosphatase"/>
    <property type="match status" value="1"/>
</dbReference>
<organism evidence="3">
    <name type="scientific">Phallusia mammillata</name>
    <dbReference type="NCBI Taxonomy" id="59560"/>
    <lineage>
        <taxon>Eukaryota</taxon>
        <taxon>Metazoa</taxon>
        <taxon>Chordata</taxon>
        <taxon>Tunicata</taxon>
        <taxon>Ascidiacea</taxon>
        <taxon>Phlebobranchia</taxon>
        <taxon>Ascidiidae</taxon>
        <taxon>Phallusia</taxon>
    </lineage>
</organism>
<dbReference type="InterPro" id="IPR005135">
    <property type="entry name" value="Endo/exonuclease/phosphatase"/>
</dbReference>
<dbReference type="Pfam" id="PF03372">
    <property type="entry name" value="Exo_endo_phos"/>
    <property type="match status" value="1"/>
</dbReference>
<sequence length="634" mass="71429">MYASLRGLLIMASPNQHKLMNTNMVKAAHRQIFSNQPVTSSTASVSHTAQGSSKNRSSWQSASTGLFQHPTSSQHVERSGCYFSGHAGRQNGSSYVNSGNRYYNDRWQCSRSYYQGHYDNHTFNGHQGFSFRNRDYSATSKRRYSSSSPEEASKAAYEAIDCAANWFHEEQHHDKRNFHRSHRPQHLETQNFEKNCKTAISDPNYNRRNDGTSKVCHDTSQRQGCDADSAHDPRFDHLHRYWVSTDMREKCSKGHLPKSEHDTFTIVTYNILSQKLLNNNSYLYDHCDPEVLSWSFRWKNLQQELELINADVICLQEVEHYHYKENIAPWLKSKGYIFCYKKRSGNDPLKPDGVLTACKSNKFKIVLSSPVEYYRSAANLTRANNVGLVVMLKMSSLGGKYKDCGNVCIGNTHLLYNPKRGDIKLVQLATFFAEINNIMRRYQAKMKVAPPLVLCGDFNSTPQSPLYNFITQGYLDYEGLAAKDLSGQHNHGGRHLPVPPNLLPECLHIDNKCSYESGGEENSKLSILEHSLGKLTATQETKSDEATTIQDKGITVDYIFHSDSVKSGSTQSAVDQKGFSKSTDACLPVELKLKSHLSATTAKEISQANGLPNSQHSSDHLPVAAKFQLILPSA</sequence>
<accession>A0A6F9D664</accession>
<dbReference type="PANTHER" id="PTHR12121:SF34">
    <property type="entry name" value="PROTEIN ANGEL"/>
    <property type="match status" value="1"/>
</dbReference>
<feature type="compositionally biased region" description="Polar residues" evidence="1">
    <location>
        <begin position="50"/>
        <end position="70"/>
    </location>
</feature>
<dbReference type="InterPro" id="IPR036691">
    <property type="entry name" value="Endo/exonu/phosph_ase_sf"/>
</dbReference>
<dbReference type="EMBL" id="LR782899">
    <property type="protein sequence ID" value="CAB3221526.1"/>
    <property type="molecule type" value="mRNA"/>
</dbReference>